<keyword evidence="2" id="KW-1185">Reference proteome</keyword>
<evidence type="ECO:0000313" key="2">
    <source>
        <dbReference type="Proteomes" id="UP000199555"/>
    </source>
</evidence>
<dbReference type="EMBL" id="FNGE01000013">
    <property type="protein sequence ID" value="SDL55503.1"/>
    <property type="molecule type" value="Genomic_DNA"/>
</dbReference>
<evidence type="ECO:0000313" key="1">
    <source>
        <dbReference type="EMBL" id="SDL55503.1"/>
    </source>
</evidence>
<sequence length="62" mass="6382">RPAATVDAALARAPALGSGPQRAELRQRLIAGECPAEALRGAYGQINRQSLRVLVAELGACG</sequence>
<gene>
    <name evidence="1" type="ORF">SAMN04487971_1131</name>
</gene>
<accession>A0A1G9L162</accession>
<dbReference type="AlphaFoldDB" id="A0A1G9L162"/>
<feature type="non-terminal residue" evidence="1">
    <location>
        <position position="1"/>
    </location>
</feature>
<reference evidence="2" key="1">
    <citation type="submission" date="2016-10" db="EMBL/GenBank/DDBJ databases">
        <authorList>
            <person name="Varghese N."/>
            <person name="Submissions S."/>
        </authorList>
    </citation>
    <scope>NUCLEOTIDE SEQUENCE [LARGE SCALE GENOMIC DNA]</scope>
    <source>
        <strain evidence="2">CGMCC 1.7655</strain>
    </source>
</reference>
<organism evidence="1 2">
    <name type="scientific">Paracoccus chinensis</name>
    <dbReference type="NCBI Taxonomy" id="525640"/>
    <lineage>
        <taxon>Bacteria</taxon>
        <taxon>Pseudomonadati</taxon>
        <taxon>Pseudomonadota</taxon>
        <taxon>Alphaproteobacteria</taxon>
        <taxon>Rhodobacterales</taxon>
        <taxon>Paracoccaceae</taxon>
        <taxon>Paracoccus</taxon>
    </lineage>
</organism>
<proteinExistence type="predicted"/>
<protein>
    <submittedName>
        <fullName evidence="1">Uncharacterized protein</fullName>
    </submittedName>
</protein>
<name>A0A1G9L162_9RHOB</name>
<dbReference type="Proteomes" id="UP000199555">
    <property type="component" value="Unassembled WGS sequence"/>
</dbReference>